<dbReference type="Proteomes" id="UP000001357">
    <property type="component" value="Unassembled WGS sequence"/>
</dbReference>
<keyword evidence="2" id="KW-0472">Membrane</keyword>
<dbReference type="PANTHER" id="PTHR11062">
    <property type="entry name" value="EXOSTOSIN HEPARAN SULFATE GLYCOSYLTRANSFERASE -RELATED"/>
    <property type="match status" value="1"/>
</dbReference>
<dbReference type="GeneID" id="5888226"/>
<dbReference type="GO" id="GO:0016757">
    <property type="term" value="F:glycosyltransferase activity"/>
    <property type="evidence" value="ECO:0007669"/>
    <property type="project" value="InterPro"/>
</dbReference>
<dbReference type="RefSeq" id="XP_001742920.1">
    <property type="nucleotide sequence ID" value="XM_001742868.1"/>
</dbReference>
<accession>A9URM9</accession>
<keyword evidence="5" id="KW-1185">Reference proteome</keyword>
<dbReference type="AlphaFoldDB" id="A9URM9"/>
<organism evidence="4 5">
    <name type="scientific">Monosiga brevicollis</name>
    <name type="common">Choanoflagellate</name>
    <dbReference type="NCBI Taxonomy" id="81824"/>
    <lineage>
        <taxon>Eukaryota</taxon>
        <taxon>Choanoflagellata</taxon>
        <taxon>Craspedida</taxon>
        <taxon>Salpingoecidae</taxon>
        <taxon>Monosiga</taxon>
    </lineage>
</organism>
<feature type="transmembrane region" description="Helical" evidence="2">
    <location>
        <begin position="21"/>
        <end position="41"/>
    </location>
</feature>
<evidence type="ECO:0000259" key="3">
    <source>
        <dbReference type="Pfam" id="PF03016"/>
    </source>
</evidence>
<dbReference type="Pfam" id="PF03016">
    <property type="entry name" value="Exostosin_GT47"/>
    <property type="match status" value="1"/>
</dbReference>
<feature type="domain" description="Exostosin GT47" evidence="3">
    <location>
        <begin position="258"/>
        <end position="368"/>
    </location>
</feature>
<keyword evidence="2" id="KW-0812">Transmembrane</keyword>
<evidence type="ECO:0000256" key="2">
    <source>
        <dbReference type="SAM" id="Phobius"/>
    </source>
</evidence>
<dbReference type="InParanoid" id="A9URM9"/>
<name>A9URM9_MONBE</name>
<keyword evidence="2" id="KW-1133">Transmembrane helix</keyword>
<evidence type="ECO:0000313" key="5">
    <source>
        <dbReference type="Proteomes" id="UP000001357"/>
    </source>
</evidence>
<dbReference type="InterPro" id="IPR004263">
    <property type="entry name" value="Exostosin"/>
</dbReference>
<dbReference type="InterPro" id="IPR040911">
    <property type="entry name" value="Exostosin_GT47"/>
</dbReference>
<comment type="similarity">
    <text evidence="1">Belongs to the glycosyltransferase 47 family.</text>
</comment>
<reference evidence="4 5" key="1">
    <citation type="journal article" date="2008" name="Nature">
        <title>The genome of the choanoflagellate Monosiga brevicollis and the origin of metazoans.</title>
        <authorList>
            <consortium name="JGI Sequencing"/>
            <person name="King N."/>
            <person name="Westbrook M.J."/>
            <person name="Young S.L."/>
            <person name="Kuo A."/>
            <person name="Abedin M."/>
            <person name="Chapman J."/>
            <person name="Fairclough S."/>
            <person name="Hellsten U."/>
            <person name="Isogai Y."/>
            <person name="Letunic I."/>
            <person name="Marr M."/>
            <person name="Pincus D."/>
            <person name="Putnam N."/>
            <person name="Rokas A."/>
            <person name="Wright K.J."/>
            <person name="Zuzow R."/>
            <person name="Dirks W."/>
            <person name="Good M."/>
            <person name="Goodstein D."/>
            <person name="Lemons D."/>
            <person name="Li W."/>
            <person name="Lyons J.B."/>
            <person name="Morris A."/>
            <person name="Nichols S."/>
            <person name="Richter D.J."/>
            <person name="Salamov A."/>
            <person name="Bork P."/>
            <person name="Lim W.A."/>
            <person name="Manning G."/>
            <person name="Miller W.T."/>
            <person name="McGinnis W."/>
            <person name="Shapiro H."/>
            <person name="Tjian R."/>
            <person name="Grigoriev I.V."/>
            <person name="Rokhsar D."/>
        </authorList>
    </citation>
    <scope>NUCLEOTIDE SEQUENCE [LARGE SCALE GENOMIC DNA]</scope>
    <source>
        <strain evidence="5">MX1 / ATCC 50154</strain>
    </source>
</reference>
<dbReference type="KEGG" id="mbr:MONBRDRAFT_5505"/>
<sequence length="444" mass="50785">MMAPTQRSRSPPRTWSERSTRFFRLWVLAVVLTLGASIFVMSQGGMFDFRETVEWVRLQVDRAVCTPAKRTPADLSAIDLGPQNCTHIPLPPHMRVPRMFVADEAFATTMNGLTCRECDELPVYDQIRRNLTGTLVNRVEDAEFIVLPFPAECHDSCRFNRQIDFRRAVDAMQPLLDRNPRAKLVTVSRRPFPERTNFRTPMRDLLANNPNIMFLSPEIKNLQSRELRSGAAKFSFLNHVILPQFPVDFTVFDAPFAPDWDRPYRFCFQGTLLNAERTMVTDALRQRNDSYVLSTCRSDRADFAATTFSSGDSATLYSQCQFCPTPRGDSNCDTRFFDAMRVGCIPIVTNAMRATPYIRHVDYATWSLAYLRDTNAKRFAQYLDTLADQSPESIHHQRLRMREAALQITHAECNGAPGLHYALASLIEDRSGLEDLWGHSFQNM</sequence>
<gene>
    <name evidence="4" type="ORF">MONBRDRAFT_5505</name>
</gene>
<evidence type="ECO:0000313" key="4">
    <source>
        <dbReference type="EMBL" id="EDQ91634.1"/>
    </source>
</evidence>
<protein>
    <recommendedName>
        <fullName evidence="3">Exostosin GT47 domain-containing protein</fullName>
    </recommendedName>
</protein>
<dbReference type="EMBL" id="CH991544">
    <property type="protein sequence ID" value="EDQ91634.1"/>
    <property type="molecule type" value="Genomic_DNA"/>
</dbReference>
<evidence type="ECO:0000256" key="1">
    <source>
        <dbReference type="ARBA" id="ARBA00010271"/>
    </source>
</evidence>
<proteinExistence type="inferred from homology"/>
<dbReference type="PANTHER" id="PTHR11062:SF281">
    <property type="entry name" value="EXOSTOSIN-LIKE 2"/>
    <property type="match status" value="1"/>
</dbReference>